<organism evidence="1 2">
    <name type="scientific">Massilia frigida</name>
    <dbReference type="NCBI Taxonomy" id="2609281"/>
    <lineage>
        <taxon>Bacteria</taxon>
        <taxon>Pseudomonadati</taxon>
        <taxon>Pseudomonadota</taxon>
        <taxon>Betaproteobacteria</taxon>
        <taxon>Burkholderiales</taxon>
        <taxon>Oxalobacteraceae</taxon>
        <taxon>Telluria group</taxon>
        <taxon>Massilia</taxon>
    </lineage>
</organism>
<reference evidence="1 2" key="1">
    <citation type="submission" date="2019-10" db="EMBL/GenBank/DDBJ databases">
        <title>Taxonomy of Antarctic Massilia spp.: description of Massilia rubra sp. nov., Massilia aquatica sp. nov., Massilia mucilaginosa sp. nov., Massilia frigida sp. nov. isolated from streams, lakes and regoliths.</title>
        <authorList>
            <person name="Holochova P."/>
            <person name="Sedlacek I."/>
            <person name="Kralova S."/>
            <person name="Maslanova I."/>
            <person name="Busse H.-J."/>
            <person name="Stankova E."/>
            <person name="Vrbovska V."/>
            <person name="Kovarovic V."/>
            <person name="Bartak M."/>
            <person name="Svec P."/>
            <person name="Pantucek R."/>
        </authorList>
    </citation>
    <scope>NUCLEOTIDE SEQUENCE [LARGE SCALE GENOMIC DNA]</scope>
    <source>
        <strain evidence="1 2">CCM 8695</strain>
    </source>
</reference>
<gene>
    <name evidence="1" type="ORF">F2P44_29405</name>
</gene>
<comment type="caution">
    <text evidence="1">The sequence shown here is derived from an EMBL/GenBank/DDBJ whole genome shotgun (WGS) entry which is preliminary data.</text>
</comment>
<evidence type="ECO:0000313" key="1">
    <source>
        <dbReference type="EMBL" id="NHZ83360.1"/>
    </source>
</evidence>
<dbReference type="EMBL" id="WHJG01000050">
    <property type="protein sequence ID" value="NHZ83360.1"/>
    <property type="molecule type" value="Genomic_DNA"/>
</dbReference>
<name>A0ABX0NJN0_9BURK</name>
<keyword evidence="2" id="KW-1185">Reference proteome</keyword>
<evidence type="ECO:0000313" key="2">
    <source>
        <dbReference type="Proteomes" id="UP000621455"/>
    </source>
</evidence>
<evidence type="ECO:0008006" key="3">
    <source>
        <dbReference type="Google" id="ProtNLM"/>
    </source>
</evidence>
<dbReference type="RefSeq" id="WP_167092998.1">
    <property type="nucleotide sequence ID" value="NZ_WHJG01000050.1"/>
</dbReference>
<sequence length="176" mass="19591">MVRRIFRHWLLALVLVLLLVFAVPPLVLSLLHHQEASDSDPGRGAATVAQDAFGDSFTKVAYLEQNWQPQDSLWFYTTTQGSNLLPYDFFMALEQPGDKQAECRPATFQVGSREFDPVKVGLRSGGYDGFTFDTRLPGNSNAGHEYGSVAAVKGDKTVPPLTREDRLDLLDYLKAQ</sequence>
<accession>A0ABX0NJN0</accession>
<protein>
    <recommendedName>
        <fullName evidence="3">Cytochrome C</fullName>
    </recommendedName>
</protein>
<proteinExistence type="predicted"/>
<dbReference type="Proteomes" id="UP000621455">
    <property type="component" value="Unassembled WGS sequence"/>
</dbReference>